<feature type="transmembrane region" description="Helical" evidence="1">
    <location>
        <begin position="20"/>
        <end position="38"/>
    </location>
</feature>
<proteinExistence type="predicted"/>
<dbReference type="EMBL" id="MU154741">
    <property type="protein sequence ID" value="KAF9487926.1"/>
    <property type="molecule type" value="Genomic_DNA"/>
</dbReference>
<dbReference type="Proteomes" id="UP000807025">
    <property type="component" value="Unassembled WGS sequence"/>
</dbReference>
<name>A0A9P6D0R8_PLEER</name>
<reference evidence="2" key="1">
    <citation type="submission" date="2020-11" db="EMBL/GenBank/DDBJ databases">
        <authorList>
            <consortium name="DOE Joint Genome Institute"/>
            <person name="Ahrendt S."/>
            <person name="Riley R."/>
            <person name="Andreopoulos W."/>
            <person name="Labutti K."/>
            <person name="Pangilinan J."/>
            <person name="Ruiz-Duenas F.J."/>
            <person name="Barrasa J.M."/>
            <person name="Sanchez-Garcia M."/>
            <person name="Camarero S."/>
            <person name="Miyauchi S."/>
            <person name="Serrano A."/>
            <person name="Linde D."/>
            <person name="Babiker R."/>
            <person name="Drula E."/>
            <person name="Ayuso-Fernandez I."/>
            <person name="Pacheco R."/>
            <person name="Padilla G."/>
            <person name="Ferreira P."/>
            <person name="Barriuso J."/>
            <person name="Kellner H."/>
            <person name="Castanera R."/>
            <person name="Alfaro M."/>
            <person name="Ramirez L."/>
            <person name="Pisabarro A.G."/>
            <person name="Kuo A."/>
            <person name="Tritt A."/>
            <person name="Lipzen A."/>
            <person name="He G."/>
            <person name="Yan M."/>
            <person name="Ng V."/>
            <person name="Cullen D."/>
            <person name="Martin F."/>
            <person name="Rosso M.-N."/>
            <person name="Henrissat B."/>
            <person name="Hibbett D."/>
            <person name="Martinez A.T."/>
            <person name="Grigoriev I.V."/>
        </authorList>
    </citation>
    <scope>NUCLEOTIDE SEQUENCE</scope>
    <source>
        <strain evidence="2">ATCC 90797</strain>
    </source>
</reference>
<organism evidence="2 3">
    <name type="scientific">Pleurotus eryngii</name>
    <name type="common">Boletus of the steppes</name>
    <dbReference type="NCBI Taxonomy" id="5323"/>
    <lineage>
        <taxon>Eukaryota</taxon>
        <taxon>Fungi</taxon>
        <taxon>Dikarya</taxon>
        <taxon>Basidiomycota</taxon>
        <taxon>Agaricomycotina</taxon>
        <taxon>Agaricomycetes</taxon>
        <taxon>Agaricomycetidae</taxon>
        <taxon>Agaricales</taxon>
        <taxon>Pleurotineae</taxon>
        <taxon>Pleurotaceae</taxon>
        <taxon>Pleurotus</taxon>
    </lineage>
</organism>
<evidence type="ECO:0000313" key="2">
    <source>
        <dbReference type="EMBL" id="KAF9487926.1"/>
    </source>
</evidence>
<gene>
    <name evidence="2" type="ORF">BDN71DRAFT_1436488</name>
</gene>
<dbReference type="AlphaFoldDB" id="A0A9P6D0R8"/>
<keyword evidence="1" id="KW-0812">Transmembrane</keyword>
<sequence>MTGLLPILVQILQILRLSLHAIRASVAVMMACVLWLLIMRPARANMHVYRGIRDVWKKHYAQKDHPHAILYKICTKQIQLVPLRPSQYRRSDALGMRLNEIDVAPYLSGPASDPNIR</sequence>
<comment type="caution">
    <text evidence="2">The sequence shown here is derived from an EMBL/GenBank/DDBJ whole genome shotgun (WGS) entry which is preliminary data.</text>
</comment>
<accession>A0A9P6D0R8</accession>
<protein>
    <submittedName>
        <fullName evidence="2">Uncharacterized protein</fullName>
    </submittedName>
</protein>
<keyword evidence="1" id="KW-1133">Transmembrane helix</keyword>
<keyword evidence="3" id="KW-1185">Reference proteome</keyword>
<evidence type="ECO:0000256" key="1">
    <source>
        <dbReference type="SAM" id="Phobius"/>
    </source>
</evidence>
<keyword evidence="1" id="KW-0472">Membrane</keyword>
<evidence type="ECO:0000313" key="3">
    <source>
        <dbReference type="Proteomes" id="UP000807025"/>
    </source>
</evidence>